<evidence type="ECO:0000313" key="12">
    <source>
        <dbReference type="EMBL" id="GAA4804638.1"/>
    </source>
</evidence>
<comment type="caution">
    <text evidence="12">The sequence shown here is derived from an EMBL/GenBank/DDBJ whole genome shotgun (WGS) entry which is preliminary data.</text>
</comment>
<dbReference type="PROSITE" id="PS51379">
    <property type="entry name" value="4FE4S_FER_2"/>
    <property type="match status" value="2"/>
</dbReference>
<name>A0ABP9C3W7_9FLAO</name>
<dbReference type="CDD" id="cd07034">
    <property type="entry name" value="TPP_PYR_PFOR_IOR-alpha_like"/>
    <property type="match status" value="1"/>
</dbReference>
<dbReference type="InterPro" id="IPR009014">
    <property type="entry name" value="Transketo_C/PFOR_II"/>
</dbReference>
<keyword evidence="6 9" id="KW-0560">Oxidoreductase</keyword>
<evidence type="ECO:0000256" key="2">
    <source>
        <dbReference type="ARBA" id="ARBA00022448"/>
    </source>
</evidence>
<dbReference type="InterPro" id="IPR033412">
    <property type="entry name" value="PFOR_II"/>
</dbReference>
<dbReference type="PANTHER" id="PTHR32154:SF0">
    <property type="entry name" value="PYRUVATE-FLAVODOXIN OXIDOREDUCTASE-RELATED"/>
    <property type="match status" value="1"/>
</dbReference>
<dbReference type="Proteomes" id="UP001501433">
    <property type="component" value="Unassembled WGS sequence"/>
</dbReference>
<proteinExistence type="inferred from homology"/>
<evidence type="ECO:0000256" key="4">
    <source>
        <dbReference type="ARBA" id="ARBA00022723"/>
    </source>
</evidence>
<dbReference type="SUPFAM" id="SSF52518">
    <property type="entry name" value="Thiamin diphosphate-binding fold (THDP-binding)"/>
    <property type="match status" value="2"/>
</dbReference>
<dbReference type="PIRSF" id="PIRSF000159">
    <property type="entry name" value="NifJ"/>
    <property type="match status" value="1"/>
</dbReference>
<dbReference type="InterPro" id="IPR029061">
    <property type="entry name" value="THDP-binding"/>
</dbReference>
<evidence type="ECO:0000256" key="1">
    <source>
        <dbReference type="ARBA" id="ARBA00009032"/>
    </source>
</evidence>
<dbReference type="Pfam" id="PF17147">
    <property type="entry name" value="PFOR_II"/>
    <property type="match status" value="1"/>
</dbReference>
<keyword evidence="2 9" id="KW-0813">Transport</keyword>
<dbReference type="SUPFAM" id="SSF52922">
    <property type="entry name" value="TK C-terminal domain-like"/>
    <property type="match status" value="1"/>
</dbReference>
<dbReference type="InterPro" id="IPR011895">
    <property type="entry name" value="Pyrv_flavodox_OxRed"/>
</dbReference>
<dbReference type="InterPro" id="IPR002869">
    <property type="entry name" value="Pyrv_flavodox_OxRed_cen"/>
</dbReference>
<keyword evidence="10" id="KW-0175">Coiled coil</keyword>
<dbReference type="Pfam" id="PF02775">
    <property type="entry name" value="TPP_enzyme_C"/>
    <property type="match status" value="1"/>
</dbReference>
<evidence type="ECO:0000259" key="11">
    <source>
        <dbReference type="PROSITE" id="PS51379"/>
    </source>
</evidence>
<feature type="domain" description="4Fe-4S ferredoxin-type" evidence="11">
    <location>
        <begin position="690"/>
        <end position="720"/>
    </location>
</feature>
<dbReference type="Pfam" id="PF10371">
    <property type="entry name" value="EKR"/>
    <property type="match status" value="1"/>
</dbReference>
<evidence type="ECO:0000256" key="10">
    <source>
        <dbReference type="SAM" id="Coils"/>
    </source>
</evidence>
<dbReference type="SUPFAM" id="SSF53323">
    <property type="entry name" value="Pyruvate-ferredoxin oxidoreductase, PFOR, domain III"/>
    <property type="match status" value="1"/>
</dbReference>
<dbReference type="Pfam" id="PF01558">
    <property type="entry name" value="POR"/>
    <property type="match status" value="1"/>
</dbReference>
<evidence type="ECO:0000256" key="3">
    <source>
        <dbReference type="ARBA" id="ARBA00022485"/>
    </source>
</evidence>
<feature type="coiled-coil region" evidence="10">
    <location>
        <begin position="926"/>
        <end position="960"/>
    </location>
</feature>
<feature type="domain" description="4Fe-4S ferredoxin-type" evidence="11">
    <location>
        <begin position="749"/>
        <end position="778"/>
    </location>
</feature>
<dbReference type="InterPro" id="IPR011766">
    <property type="entry name" value="TPP_enzyme_TPP-bd"/>
</dbReference>
<dbReference type="SMART" id="SM00890">
    <property type="entry name" value="EKR"/>
    <property type="match status" value="1"/>
</dbReference>
<keyword evidence="7" id="KW-0408">Iron</keyword>
<keyword evidence="3" id="KW-0004">4Fe-4S</keyword>
<evidence type="ECO:0000256" key="8">
    <source>
        <dbReference type="ARBA" id="ARBA00023014"/>
    </source>
</evidence>
<dbReference type="SUPFAM" id="SSF54862">
    <property type="entry name" value="4Fe-4S ferredoxins"/>
    <property type="match status" value="1"/>
</dbReference>
<dbReference type="InterPro" id="IPR019456">
    <property type="entry name" value="Pyrv-flavodox_OxRtase_EKR"/>
</dbReference>
<accession>A0ABP9C3W7</accession>
<comment type="similarity">
    <text evidence="1 9">Belongs to the pyruvate:ferredoxin/flavodoxin oxidoreductase family.</text>
</comment>
<keyword evidence="4" id="KW-0479">Metal-binding</keyword>
<reference evidence="13" key="1">
    <citation type="journal article" date="2019" name="Int. J. Syst. Evol. Microbiol.">
        <title>The Global Catalogue of Microorganisms (GCM) 10K type strain sequencing project: providing services to taxonomists for standard genome sequencing and annotation.</title>
        <authorList>
            <consortium name="The Broad Institute Genomics Platform"/>
            <consortium name="The Broad Institute Genome Sequencing Center for Infectious Disease"/>
            <person name="Wu L."/>
            <person name="Ma J."/>
        </authorList>
    </citation>
    <scope>NUCLEOTIDE SEQUENCE [LARGE SCALE GENOMIC DNA]</scope>
    <source>
        <strain evidence="13">JCM 18325</strain>
    </source>
</reference>
<dbReference type="InterPro" id="IPR050722">
    <property type="entry name" value="Pyruvate:ferred/Flavod_OxRd"/>
</dbReference>
<dbReference type="PANTHER" id="PTHR32154">
    <property type="entry name" value="PYRUVATE-FLAVODOXIN OXIDOREDUCTASE-RELATED"/>
    <property type="match status" value="1"/>
</dbReference>
<evidence type="ECO:0000256" key="6">
    <source>
        <dbReference type="ARBA" id="ARBA00023002"/>
    </source>
</evidence>
<keyword evidence="12" id="KW-0670">Pyruvate</keyword>
<keyword evidence="8" id="KW-0411">Iron-sulfur</keyword>
<dbReference type="InterPro" id="IPR017896">
    <property type="entry name" value="4Fe4S_Fe-S-bd"/>
</dbReference>
<sequence>MVFNYNLFIMKKKFPKLICDANEAVARVAHKTNEVCAIYPITPASPMGEHVDVFSSNGEKNIWGNIPRIVEMQSEGGAAGAVHGSLQAGALTTTFTASQGLLLMIPNMYKIAGELLPSVIHVAARTVATHALSIFGDHSDVMATRQTGFSMLFGGSVQEAQDFALIAQVSTLKSRIPFLNIFDGFRTSHEISKIDAIPDDIIKAMMPDDKVMDHKKRSLDPDHPVVRGTSQNPDVFFQSREAANLFYSKIPKIVQETMNEFYKHTDRKYELFDYIGHPEAEKIIIIMGSGQGPVMEAVDTMVKNGEKVGALIVRLFRPFSVSHFIDALPKTVKKVAVLDRTKEPGSAGEPLYLDVVTAFAESNREMPKIIGGRYGLSSKEFDPAMVKAIYDELDKEKPKNHFTIGINDDVSNTSLEIGERLQTVKTTFNCMFFGLGSDGTVGANKNSIKIIGETTDNYVQGYFVYDSKKAGAQTVSHLRFGPQPIYSTYLIHKADFIACHQFNFIEKYDILKTIKKGGTFLLNSPFSKDDIWGKLPQKMQEEIVKNKLDFYVIDASKVAQEANLGKRTNTVLQTCFFAISGVLPKDEAIQKIKDAIVKSYSHKGDKVVQMNFNAVDKSLQNLQKVEYPKTITNDRNLKPMMTGTDDPFVLEVLGKILAGRGDELPVSAFPVDGTFPTGTTQYEKRGIADFIPVWDDKDLCTQCNKCVAICPHAAIRAKVVLNDELVGAPASLKTVAAKGRPFTSDTESYILQVSPEDCTGCDLCVAVCPAESKEIEDFKAINMRKKLDVEAEENANWDYFVNLPNYDRTALQITNVKGSQFLEPLFEFSGACSGCGETPYIKMLTQLYGDSILIANATGCSSIYGGNLPTTPYKTNELGRGPAWANSLFEDNAEFGLGMKLALSKKQEIAIDLLKSLEETVGSDLVDAILNNAEETEAQKKDKNEQIQNLKERLTKLPNNDKAVRLNQLTEYLRRKSVWILGGDGWAYDIGYGGVDHVLASGEDINIMVLDTEVYSNTGGQTSKATPLGASAKFSVSGKRTGKKSLGLQAISYGNVYVAQVALGAKDLQTLKAIEEAQAYPGPSLIVAYSHCGEHGYDLKDGALHQEKAVEAGYWPLFRFDPSKPKGKKFKLDSKAPSIPLSDFMYNETRFKRVVKDDKVLGAALLEEAQEEVNTKWERLELYRNM</sequence>
<dbReference type="PROSITE" id="PS00198">
    <property type="entry name" value="4FE4S_FER_1"/>
    <property type="match status" value="1"/>
</dbReference>
<gene>
    <name evidence="12" type="primary">nifJ</name>
    <name evidence="12" type="ORF">GCM10023330_08790</name>
</gene>
<dbReference type="InterPro" id="IPR002880">
    <property type="entry name" value="Pyrv_Fd/Flavodoxin_OxRdtase_N"/>
</dbReference>
<dbReference type="EMBL" id="BAABJW010000001">
    <property type="protein sequence ID" value="GAA4804638.1"/>
    <property type="molecule type" value="Genomic_DNA"/>
</dbReference>
<dbReference type="Gene3D" id="3.40.50.920">
    <property type="match status" value="1"/>
</dbReference>
<dbReference type="NCBIfam" id="TIGR02176">
    <property type="entry name" value="pyruv_ox_red"/>
    <property type="match status" value="1"/>
</dbReference>
<dbReference type="InterPro" id="IPR037112">
    <property type="entry name" value="Pyrv-flavodox_OxR_EKR_sf"/>
</dbReference>
<evidence type="ECO:0000256" key="9">
    <source>
        <dbReference type="PIRNR" id="PIRNR000159"/>
    </source>
</evidence>
<evidence type="ECO:0000313" key="13">
    <source>
        <dbReference type="Proteomes" id="UP001501433"/>
    </source>
</evidence>
<evidence type="ECO:0000256" key="5">
    <source>
        <dbReference type="ARBA" id="ARBA00022982"/>
    </source>
</evidence>
<dbReference type="Gene3D" id="3.30.70.20">
    <property type="match status" value="1"/>
</dbReference>
<dbReference type="Gene3D" id="3.40.920.10">
    <property type="entry name" value="Pyruvate-ferredoxin oxidoreductase, PFOR, domain III"/>
    <property type="match status" value="1"/>
</dbReference>
<keyword evidence="13" id="KW-1185">Reference proteome</keyword>
<dbReference type="Gene3D" id="3.40.50.970">
    <property type="match status" value="2"/>
</dbReference>
<dbReference type="Pfam" id="PF01855">
    <property type="entry name" value="POR_N"/>
    <property type="match status" value="1"/>
</dbReference>
<evidence type="ECO:0000256" key="7">
    <source>
        <dbReference type="ARBA" id="ARBA00023004"/>
    </source>
</evidence>
<organism evidence="12 13">
    <name type="scientific">Litoribaculum gwangyangense</name>
    <dbReference type="NCBI Taxonomy" id="1130722"/>
    <lineage>
        <taxon>Bacteria</taxon>
        <taxon>Pseudomonadati</taxon>
        <taxon>Bacteroidota</taxon>
        <taxon>Flavobacteriia</taxon>
        <taxon>Flavobacteriales</taxon>
        <taxon>Flavobacteriaceae</taxon>
        <taxon>Litoribaculum</taxon>
    </lineage>
</organism>
<dbReference type="InterPro" id="IPR019752">
    <property type="entry name" value="Pyrv/ketoisovalerate_OxRed_cat"/>
</dbReference>
<protein>
    <submittedName>
        <fullName evidence="12">Pyruvate:ferredoxin (Flavodoxin) oxidoreductase</fullName>
    </submittedName>
</protein>
<dbReference type="Pfam" id="PF12838">
    <property type="entry name" value="Fer4_7"/>
    <property type="match status" value="1"/>
</dbReference>
<dbReference type="InterPro" id="IPR017900">
    <property type="entry name" value="4Fe4S_Fe_S_CS"/>
</dbReference>
<keyword evidence="5 9" id="KW-0249">Electron transport</keyword>
<dbReference type="Gene3D" id="4.10.780.10">
    <property type="entry name" value="Pyruvate-flavodoxin oxidoreductase, EKR domain"/>
    <property type="match status" value="1"/>
</dbReference>
<dbReference type="CDD" id="cd03377">
    <property type="entry name" value="TPP_PFOR_PNO"/>
    <property type="match status" value="1"/>
</dbReference>